<name>A0AAV9IDJ5_9RHOD</name>
<dbReference type="EMBL" id="JANCYU010000030">
    <property type="protein sequence ID" value="KAK4525453.1"/>
    <property type="molecule type" value="Genomic_DNA"/>
</dbReference>
<proteinExistence type="predicted"/>
<dbReference type="Proteomes" id="UP001300502">
    <property type="component" value="Unassembled WGS sequence"/>
</dbReference>
<accession>A0AAV9IDJ5</accession>
<reference evidence="1 2" key="1">
    <citation type="submission" date="2022-07" db="EMBL/GenBank/DDBJ databases">
        <title>Genome-wide signatures of adaptation to extreme environments.</title>
        <authorList>
            <person name="Cho C.H."/>
            <person name="Yoon H.S."/>
        </authorList>
    </citation>
    <scope>NUCLEOTIDE SEQUENCE [LARGE SCALE GENOMIC DNA]</scope>
    <source>
        <strain evidence="1 2">108.79 E11</strain>
    </source>
</reference>
<keyword evidence="2" id="KW-1185">Reference proteome</keyword>
<evidence type="ECO:0000313" key="2">
    <source>
        <dbReference type="Proteomes" id="UP001300502"/>
    </source>
</evidence>
<gene>
    <name evidence="1" type="ORF">GAYE_SCF12G3361</name>
</gene>
<evidence type="ECO:0000313" key="1">
    <source>
        <dbReference type="EMBL" id="KAK4525453.1"/>
    </source>
</evidence>
<protein>
    <submittedName>
        <fullName evidence="1">Uncharacterized protein</fullName>
    </submittedName>
</protein>
<comment type="caution">
    <text evidence="1">The sequence shown here is derived from an EMBL/GenBank/DDBJ whole genome shotgun (WGS) entry which is preliminary data.</text>
</comment>
<dbReference type="AlphaFoldDB" id="A0AAV9IDJ5"/>
<sequence>MYRFKSLFSIRSVVFPRYATSIRNNSSTSSSNSTTGTTSSLLEKQAQQLTRQLLNIDWLSKDLQLVHESDKLLSKYRSVYNTPDGKQIEETMRQLYQAKEAARIGAALSVHIENLLSKVMTSLGPLGNHVSKKDGYEQAVKETIRVYDELLEKLSGSVKQKAIDNLSQRIIQLRQTVHVSNFSSEFYPVAGDHLEVDGVEKKK</sequence>
<organism evidence="1 2">
    <name type="scientific">Galdieria yellowstonensis</name>
    <dbReference type="NCBI Taxonomy" id="3028027"/>
    <lineage>
        <taxon>Eukaryota</taxon>
        <taxon>Rhodophyta</taxon>
        <taxon>Bangiophyceae</taxon>
        <taxon>Galdieriales</taxon>
        <taxon>Galdieriaceae</taxon>
        <taxon>Galdieria</taxon>
    </lineage>
</organism>